<evidence type="ECO:0000256" key="1">
    <source>
        <dbReference type="PROSITE-ProRule" id="PRU00339"/>
    </source>
</evidence>
<name>A0A1Z4KMB9_ANAVA</name>
<evidence type="ECO:0000313" key="2">
    <source>
        <dbReference type="EMBL" id="BAY70087.1"/>
    </source>
</evidence>
<accession>A0A1Z4KMB9</accession>
<reference evidence="2 3" key="1">
    <citation type="submission" date="2017-06" db="EMBL/GenBank/DDBJ databases">
        <title>Genome sequencing of cyanobaciteial culture collection at National Institute for Environmental Studies (NIES).</title>
        <authorList>
            <person name="Hirose Y."/>
            <person name="Shimura Y."/>
            <person name="Fujisawa T."/>
            <person name="Nakamura Y."/>
            <person name="Kawachi M."/>
        </authorList>
    </citation>
    <scope>NUCLEOTIDE SEQUENCE [LARGE SCALE GENOMIC DNA]</scope>
    <source>
        <strain evidence="2 3">NIES-23</strain>
    </source>
</reference>
<feature type="repeat" description="TPR" evidence="1">
    <location>
        <begin position="256"/>
        <end position="289"/>
    </location>
</feature>
<proteinExistence type="predicted"/>
<evidence type="ECO:0000313" key="3">
    <source>
        <dbReference type="Proteomes" id="UP000217507"/>
    </source>
</evidence>
<dbReference type="InterPro" id="IPR011990">
    <property type="entry name" value="TPR-like_helical_dom_sf"/>
</dbReference>
<dbReference type="InterPro" id="IPR019734">
    <property type="entry name" value="TPR_rpt"/>
</dbReference>
<protein>
    <submittedName>
        <fullName evidence="2">Uncharacterized protein</fullName>
    </submittedName>
</protein>
<dbReference type="SUPFAM" id="SSF48452">
    <property type="entry name" value="TPR-like"/>
    <property type="match status" value="2"/>
</dbReference>
<dbReference type="Gene3D" id="1.25.40.10">
    <property type="entry name" value="Tetratricopeptide repeat domain"/>
    <property type="match status" value="2"/>
</dbReference>
<dbReference type="PROSITE" id="PS50005">
    <property type="entry name" value="TPR"/>
    <property type="match status" value="1"/>
</dbReference>
<dbReference type="AlphaFoldDB" id="A0A1Z4KMB9"/>
<keyword evidence="1" id="KW-0802">TPR repeat</keyword>
<sequence length="909" mass="105088">MNLLESLNKLTKNHLGIGIVDAWLKAPQTKEASQKAAQLAQTKHLREAITIAEKALSFWSRKPGFWERLICQILLGKLVNQLTQQLQEWRKQVGMVDKQLASAKTLLKLDTGDPWETTNLANIITIYQRCSKILHDERILQAINQYQQELRKRHQFQGLVKQAESLAENLFFKNAIATYQQAEQLYSTQAVTQAIATATQQVPQEELYAASLQRVRQGETEGKLRGAIALLESALVRFPRTDGRELLHKLKSLVKGRELFRRGLAAEEVGDFPTAISLYENAESLLPESTNCRIRLGLVTIKIQDWETALSYLEDLPGEQAAYLRGFAHAQQENLQIAYREWQGLSGAQISEQREILKVLSQRQRLCSLQNIEELVKAENLEQAKIASTEFTQKFGFNKLIEENLQQHIQPRLEAAVWQGYHWKVISQQAENDWIANPNIINLHNWAVANYYHAQKDSTHLINLIISLSTALANLHKDVNLQDVPWLGSKPVDFNLVFNQIKNRMETFIDTIKDKNIDNYLKFRDCWRLETLALEIMGQPPIKGIKINDIFLTPGCYNHYLALAQSNNFNQIDPNQKILHCLYTNWGLAVAACVAGDSQRAIKLKPINPAISELEIFANNFVAYYEGCYYLQQHKWREAINPLKQAKSEIQVNKEWQNEVDRLCLLQRQDISEDHEHLVLAQFWYDILDSPKARNYLAEYKAEKVREQVANKQISKQKALKELEKIKLIDADNPIVIDLIQRIEVALAVEVIEELLNKNNLEGAVNFAKQNRHPKVKNIVTEICVDILVDGFKTRKVGFEEIYDLGRWAYELSPDEPNIQEIYLISQELHQIHHLIKRDRYEEAVRRTQSSQYDAIRSYVGDYFMMTLIRGIKSETLSTHLVHQLGRWVYELCPYDPDYQEIYHRLNIR</sequence>
<gene>
    <name evidence="2" type="ORF">NIES23_28870</name>
</gene>
<dbReference type="Proteomes" id="UP000217507">
    <property type="component" value="Chromosome"/>
</dbReference>
<dbReference type="EMBL" id="AP018216">
    <property type="protein sequence ID" value="BAY70087.1"/>
    <property type="molecule type" value="Genomic_DNA"/>
</dbReference>
<organism evidence="2 3">
    <name type="scientific">Trichormus variabilis NIES-23</name>
    <dbReference type="NCBI Taxonomy" id="1973479"/>
    <lineage>
        <taxon>Bacteria</taxon>
        <taxon>Bacillati</taxon>
        <taxon>Cyanobacteriota</taxon>
        <taxon>Cyanophyceae</taxon>
        <taxon>Nostocales</taxon>
        <taxon>Nostocaceae</taxon>
        <taxon>Trichormus</taxon>
    </lineage>
</organism>